<evidence type="ECO:0000313" key="1">
    <source>
        <dbReference type="EMBL" id="BBH25856.1"/>
    </source>
</evidence>
<keyword evidence="2" id="KW-1185">Reference proteome</keyword>
<organism evidence="1 2">
    <name type="scientific">Intestinibaculum porci</name>
    <dbReference type="NCBI Taxonomy" id="2487118"/>
    <lineage>
        <taxon>Bacteria</taxon>
        <taxon>Bacillati</taxon>
        <taxon>Bacillota</taxon>
        <taxon>Erysipelotrichia</taxon>
        <taxon>Erysipelotrichales</taxon>
        <taxon>Erysipelotrichaceae</taxon>
        <taxon>Intestinibaculum</taxon>
    </lineage>
</organism>
<proteinExistence type="predicted"/>
<protein>
    <submittedName>
        <fullName evidence="1">Uncharacterized protein</fullName>
    </submittedName>
</protein>
<gene>
    <name evidence="1" type="ORF">SG0102_07900</name>
</gene>
<sequence>MFIEIYQKLEKMIEGTTLSVLAYYDEHELQYVTYECAENEISLFSADQFLDFSDLFVQISSKYTFSQPKTLT</sequence>
<dbReference type="EMBL" id="AP019309">
    <property type="protein sequence ID" value="BBH25856.1"/>
    <property type="molecule type" value="Genomic_DNA"/>
</dbReference>
<evidence type="ECO:0000313" key="2">
    <source>
        <dbReference type="Proteomes" id="UP000268059"/>
    </source>
</evidence>
<dbReference type="InParanoid" id="A0A3G9J508"/>
<accession>A0A3G9J508</accession>
<name>A0A3G9J508_9FIRM</name>
<dbReference type="Proteomes" id="UP000268059">
    <property type="component" value="Chromosome"/>
</dbReference>
<dbReference type="RefSeq" id="WP_125118768.1">
    <property type="nucleotide sequence ID" value="NZ_AP019309.1"/>
</dbReference>
<dbReference type="KEGG" id="ebm:SG0102_07900"/>
<reference evidence="1 2" key="1">
    <citation type="submission" date="2018-11" db="EMBL/GenBank/DDBJ databases">
        <title>Novel Erysipelotrichaceae bacterium isolated from small intestine of a swine.</title>
        <authorList>
            <person name="Kim J.S."/>
            <person name="Choe H."/>
            <person name="Lee Y.R."/>
            <person name="Kim K.M."/>
            <person name="Park D.S."/>
        </authorList>
    </citation>
    <scope>NUCLEOTIDE SEQUENCE [LARGE SCALE GENOMIC DNA]</scope>
    <source>
        <strain evidence="1 2">SG0102</strain>
    </source>
</reference>
<dbReference type="AlphaFoldDB" id="A0A3G9J508"/>